<evidence type="ECO:0000313" key="2">
    <source>
        <dbReference type="EMBL" id="CAH1057551.1"/>
    </source>
</evidence>
<proteinExistence type="predicted"/>
<reference evidence="2" key="1">
    <citation type="submission" date="2021-12" db="EMBL/GenBank/DDBJ databases">
        <authorList>
            <person name="Criscuolo A."/>
        </authorList>
    </citation>
    <scope>NUCLEOTIDE SEQUENCE</scope>
    <source>
        <strain evidence="2">CIP111894</strain>
    </source>
</reference>
<dbReference type="EMBL" id="CAKMAB010000021">
    <property type="protein sequence ID" value="CAH1057551.1"/>
    <property type="molecule type" value="Genomic_DNA"/>
</dbReference>
<keyword evidence="3" id="KW-1185">Reference proteome</keyword>
<gene>
    <name evidence="2" type="ORF">PAECIP111894_03709</name>
</gene>
<protein>
    <submittedName>
        <fullName evidence="2">Uncharacterized protein</fullName>
    </submittedName>
</protein>
<keyword evidence="1" id="KW-1133">Transmembrane helix</keyword>
<organism evidence="2 3">
    <name type="scientific">Paenibacillus pseudetheri</name>
    <dbReference type="NCBI Taxonomy" id="2897682"/>
    <lineage>
        <taxon>Bacteria</taxon>
        <taxon>Bacillati</taxon>
        <taxon>Bacillota</taxon>
        <taxon>Bacilli</taxon>
        <taxon>Bacillales</taxon>
        <taxon>Paenibacillaceae</taxon>
        <taxon>Paenibacillus</taxon>
    </lineage>
</organism>
<keyword evidence="1" id="KW-0472">Membrane</keyword>
<sequence>MEKPYADISGIGLFLIMLLLNWTNYFKKVSKYQ</sequence>
<keyword evidence="1" id="KW-0812">Transmembrane</keyword>
<name>A0ABN8FPP8_9BACL</name>
<dbReference type="Proteomes" id="UP000838749">
    <property type="component" value="Unassembled WGS sequence"/>
</dbReference>
<comment type="caution">
    <text evidence="2">The sequence shown here is derived from an EMBL/GenBank/DDBJ whole genome shotgun (WGS) entry which is preliminary data.</text>
</comment>
<feature type="transmembrane region" description="Helical" evidence="1">
    <location>
        <begin position="6"/>
        <end position="26"/>
    </location>
</feature>
<evidence type="ECO:0000313" key="3">
    <source>
        <dbReference type="Proteomes" id="UP000838749"/>
    </source>
</evidence>
<evidence type="ECO:0000256" key="1">
    <source>
        <dbReference type="SAM" id="Phobius"/>
    </source>
</evidence>
<accession>A0ABN8FPP8</accession>